<protein>
    <submittedName>
        <fullName evidence="1">Uncharacterized protein</fullName>
    </submittedName>
</protein>
<dbReference type="EMBL" id="AUXX01000008">
    <property type="protein sequence ID" value="KZN68731.1"/>
    <property type="molecule type" value="Genomic_DNA"/>
</dbReference>
<gene>
    <name evidence="1" type="ORF">N478_13790</name>
</gene>
<organism evidence="1 2">
    <name type="scientific">Pseudoalteromonas luteoviolacea S4060-1</name>
    <dbReference type="NCBI Taxonomy" id="1365257"/>
    <lineage>
        <taxon>Bacteria</taxon>
        <taxon>Pseudomonadati</taxon>
        <taxon>Pseudomonadota</taxon>
        <taxon>Gammaproteobacteria</taxon>
        <taxon>Alteromonadales</taxon>
        <taxon>Pseudoalteromonadaceae</taxon>
        <taxon>Pseudoalteromonas</taxon>
    </lineage>
</organism>
<dbReference type="RefSeq" id="WP_063380323.1">
    <property type="nucleotide sequence ID" value="NZ_AUXX01000008.1"/>
</dbReference>
<comment type="caution">
    <text evidence="1">The sequence shown here is derived from an EMBL/GenBank/DDBJ whole genome shotgun (WGS) entry which is preliminary data.</text>
</comment>
<dbReference type="PATRIC" id="fig|1365257.3.peg.1158"/>
<dbReference type="AlphaFoldDB" id="A0A162CJ51"/>
<proteinExistence type="predicted"/>
<accession>A0A162CJ51</accession>
<evidence type="ECO:0000313" key="2">
    <source>
        <dbReference type="Proteomes" id="UP000076661"/>
    </source>
</evidence>
<dbReference type="Proteomes" id="UP000076661">
    <property type="component" value="Unassembled WGS sequence"/>
</dbReference>
<evidence type="ECO:0000313" key="1">
    <source>
        <dbReference type="EMBL" id="KZN68731.1"/>
    </source>
</evidence>
<sequence length="613" mass="66730">MGDPKGNPEIELGGIETVAGHTSILQLDKVKGVDGKASFDPLAITGAFSAEIGITGGGAKSVVNYLSHHYNGDKLPYKRAESDVIEILTPEYRSSLHHLAGSKYQGQIGGSVFVGVASPEMEGTVVVQAKAGVSGEGKVGCSTLILACISSDYFSGDLIQVSKDADQLSQDSKGIKNKAFKKEVGKFLNEQHALNKELYPLKVEEKWWCSEYKTDSVIAACRAHVKAPKSDQPLNAQTNSVDTKTAAILNEIKRLGEGKPVKHENTKVYVTLTEFDGSVEGKIGAEAEVGLNAAVGEIKFKASGGAELNLASADYARKHTTGRVQIMLQPLREGQEDVRLMHTQDIDMTYTQYGVKALVAKGQIKGTAGIGSVEVDKSKSLEAAAYESTYSQVSYMALHTYWRTRPTAEYHSSGLSGNSLSVGSSVSLSYLDSIAKKLAGQGSHLTDDDVEKFVAQWAARLKIEVEDFRTFLSNVSACDGLLWISEGLKRISGKDTVFIESQYLLKTPLPFLFGTDNKLQKQNLKEIFVDTNITPKYIHLRANLNDSYTPKDWKLSLGVDFKVFKLGVELKSVDNFVAQQLSDLIVKTEIPSHDAEVEWELPVATPMLQSYVN</sequence>
<reference evidence="1 2" key="1">
    <citation type="submission" date="2013-07" db="EMBL/GenBank/DDBJ databases">
        <title>Comparative Genomic and Metabolomic Analysis of Twelve Strains of Pseudoalteromonas luteoviolacea.</title>
        <authorList>
            <person name="Vynne N.G."/>
            <person name="Mansson M."/>
            <person name="Gram L."/>
        </authorList>
    </citation>
    <scope>NUCLEOTIDE SEQUENCE [LARGE SCALE GENOMIC DNA]</scope>
    <source>
        <strain evidence="1 2">S4060-1</strain>
    </source>
</reference>
<name>A0A162CJ51_9GAMM</name>